<comment type="subcellular location">
    <subcellularLocation>
        <location evidence="1">Membrane</location>
        <topology evidence="1">Multi-pass membrane protein</topology>
    </subcellularLocation>
</comment>
<dbReference type="PANTHER" id="PTHR23502">
    <property type="entry name" value="MAJOR FACILITATOR SUPERFAMILY"/>
    <property type="match status" value="1"/>
</dbReference>
<dbReference type="InterPro" id="IPR036259">
    <property type="entry name" value="MFS_trans_sf"/>
</dbReference>
<feature type="compositionally biased region" description="Basic and acidic residues" evidence="6">
    <location>
        <begin position="66"/>
        <end position="80"/>
    </location>
</feature>
<feature type="transmembrane region" description="Helical" evidence="7">
    <location>
        <begin position="454"/>
        <end position="477"/>
    </location>
</feature>
<evidence type="ECO:0000256" key="2">
    <source>
        <dbReference type="ARBA" id="ARBA00008335"/>
    </source>
</evidence>
<dbReference type="Gene3D" id="1.20.1250.20">
    <property type="entry name" value="MFS general substrate transporter like domains"/>
    <property type="match status" value="1"/>
</dbReference>
<feature type="region of interest" description="Disordered" evidence="6">
    <location>
        <begin position="49"/>
        <end position="91"/>
    </location>
</feature>
<comment type="similarity">
    <text evidence="2">Belongs to the major facilitator superfamily.</text>
</comment>
<evidence type="ECO:0000313" key="9">
    <source>
        <dbReference type="Proteomes" id="UP000094444"/>
    </source>
</evidence>
<comment type="caution">
    <text evidence="8">The sequence shown here is derived from an EMBL/GenBank/DDBJ whole genome shotgun (WGS) entry which is preliminary data.</text>
</comment>
<feature type="transmembrane region" description="Helical" evidence="7">
    <location>
        <begin position="140"/>
        <end position="160"/>
    </location>
</feature>
<evidence type="ECO:0000256" key="7">
    <source>
        <dbReference type="SAM" id="Phobius"/>
    </source>
</evidence>
<dbReference type="GO" id="GO:0016020">
    <property type="term" value="C:membrane"/>
    <property type="evidence" value="ECO:0007669"/>
    <property type="project" value="UniProtKB-SubCell"/>
</dbReference>
<evidence type="ECO:0000256" key="1">
    <source>
        <dbReference type="ARBA" id="ARBA00004141"/>
    </source>
</evidence>
<dbReference type="EMBL" id="MAVT02000627">
    <property type="protein sequence ID" value="POS74452.1"/>
    <property type="molecule type" value="Genomic_DNA"/>
</dbReference>
<evidence type="ECO:0000256" key="4">
    <source>
        <dbReference type="ARBA" id="ARBA00022989"/>
    </source>
</evidence>
<keyword evidence="3 7" id="KW-0812">Transmembrane</keyword>
<dbReference type="GO" id="GO:0022857">
    <property type="term" value="F:transmembrane transporter activity"/>
    <property type="evidence" value="ECO:0007669"/>
    <property type="project" value="InterPro"/>
</dbReference>
<evidence type="ECO:0000313" key="8">
    <source>
        <dbReference type="EMBL" id="POS74452.1"/>
    </source>
</evidence>
<dbReference type="InterPro" id="IPR011701">
    <property type="entry name" value="MFS"/>
</dbReference>
<evidence type="ECO:0000256" key="3">
    <source>
        <dbReference type="ARBA" id="ARBA00022692"/>
    </source>
</evidence>
<keyword evidence="4 7" id="KW-1133">Transmembrane helix</keyword>
<sequence length="479" mass="52273">MNRDSSSTPSSPRTPPRPPPRARWSSMSADISIDNLRRFTIFVERSFSLEDEKSRSQSRSGPQRSSRSDDRSEKQQRPEDFIVDWDSDSDPNNPTNWPWSKNWVNLGLVSCMLFIGSLATAIFSPGVPELLSEFHTTSKLLGIMTVSIYALGWGIAPLVFGPFSKFFGRLGIYHATNLIFIISTLALAQSPNLTTLLPPNAVGAGTMADIVPLHLRGKVMPVAVVAPLLGLAAGPMIGGPLVDAYGWRATVYFTAAAGGILTVASMLFPRETTARVILGRIAHDMRKITKDKRYTSKLADANAVPLSRMVARALRRPLLLLFTNPVVSLLSIYLAVVSGYIKYNPNAHTRSTFNKHTQLAHPIQFIFLATLPTVFRDNYAFSTSTVGLVYIGLMVCFAAGVALSATVMDRVAMRRSERSEKGHPPENRLVPIVYASPLIPAGLLLYGWSLQAGLHFAVPVVRSALVGAGMVLTLLPLNT</sequence>
<protein>
    <submittedName>
        <fullName evidence="8">Cycloheximide resistance protein</fullName>
    </submittedName>
</protein>
<organism evidence="8 9">
    <name type="scientific">Diaporthe helianthi</name>
    <dbReference type="NCBI Taxonomy" id="158607"/>
    <lineage>
        <taxon>Eukaryota</taxon>
        <taxon>Fungi</taxon>
        <taxon>Dikarya</taxon>
        <taxon>Ascomycota</taxon>
        <taxon>Pezizomycotina</taxon>
        <taxon>Sordariomycetes</taxon>
        <taxon>Sordariomycetidae</taxon>
        <taxon>Diaporthales</taxon>
        <taxon>Diaporthaceae</taxon>
        <taxon>Diaporthe</taxon>
    </lineage>
</organism>
<dbReference type="InParanoid" id="A0A2P5HW19"/>
<evidence type="ECO:0000256" key="6">
    <source>
        <dbReference type="SAM" id="MobiDB-lite"/>
    </source>
</evidence>
<dbReference type="SUPFAM" id="SSF103473">
    <property type="entry name" value="MFS general substrate transporter"/>
    <property type="match status" value="2"/>
</dbReference>
<feature type="region of interest" description="Disordered" evidence="6">
    <location>
        <begin position="1"/>
        <end position="28"/>
    </location>
</feature>
<dbReference type="PANTHER" id="PTHR23502:SF68">
    <property type="entry name" value="MULTIDRUG TRANSPORTER, PUTATIVE (AFU_ORTHOLOGUE AFUA_3G01120)-RELATED"/>
    <property type="match status" value="1"/>
</dbReference>
<reference evidence="8" key="1">
    <citation type="submission" date="2017-09" db="EMBL/GenBank/DDBJ databases">
        <title>Polyketide synthases of a Diaporthe helianthi virulent isolate.</title>
        <authorList>
            <person name="Baroncelli R."/>
        </authorList>
    </citation>
    <scope>NUCLEOTIDE SEQUENCE [LARGE SCALE GENOMIC DNA]</scope>
    <source>
        <strain evidence="8">7/96</strain>
    </source>
</reference>
<proteinExistence type="inferred from homology"/>
<feature type="compositionally biased region" description="Pro residues" evidence="6">
    <location>
        <begin position="12"/>
        <end position="21"/>
    </location>
</feature>
<keyword evidence="5 7" id="KW-0472">Membrane</keyword>
<feature type="transmembrane region" description="Helical" evidence="7">
    <location>
        <begin position="429"/>
        <end position="448"/>
    </location>
</feature>
<feature type="transmembrane region" description="Helical" evidence="7">
    <location>
        <begin position="166"/>
        <end position="188"/>
    </location>
</feature>
<feature type="transmembrane region" description="Helical" evidence="7">
    <location>
        <begin position="388"/>
        <end position="408"/>
    </location>
</feature>
<name>A0A2P5HW19_DIAHE</name>
<keyword evidence="9" id="KW-1185">Reference proteome</keyword>
<feature type="transmembrane region" description="Helical" evidence="7">
    <location>
        <begin position="103"/>
        <end position="128"/>
    </location>
</feature>
<dbReference type="Proteomes" id="UP000094444">
    <property type="component" value="Unassembled WGS sequence"/>
</dbReference>
<gene>
    <name evidence="8" type="ORF">DHEL01_v207159</name>
</gene>
<feature type="compositionally biased region" description="Low complexity" evidence="6">
    <location>
        <begin position="1"/>
        <end position="11"/>
    </location>
</feature>
<dbReference type="Pfam" id="PF07690">
    <property type="entry name" value="MFS_1"/>
    <property type="match status" value="1"/>
</dbReference>
<dbReference type="OrthoDB" id="3936150at2759"/>
<dbReference type="STRING" id="158607.A0A2P5HW19"/>
<feature type="transmembrane region" description="Helical" evidence="7">
    <location>
        <begin position="318"/>
        <end position="341"/>
    </location>
</feature>
<evidence type="ECO:0000256" key="5">
    <source>
        <dbReference type="ARBA" id="ARBA00023136"/>
    </source>
</evidence>
<dbReference type="AlphaFoldDB" id="A0A2P5HW19"/>
<accession>A0A2P5HW19</accession>
<feature type="transmembrane region" description="Helical" evidence="7">
    <location>
        <begin position="249"/>
        <end position="268"/>
    </location>
</feature>